<dbReference type="SMART" id="SM00886">
    <property type="entry name" value="Dabb"/>
    <property type="match status" value="1"/>
</dbReference>
<dbReference type="AlphaFoldDB" id="A0A6A6YUR0"/>
<dbReference type="Pfam" id="PF07876">
    <property type="entry name" value="Dabb"/>
    <property type="match status" value="1"/>
</dbReference>
<dbReference type="InterPro" id="IPR013097">
    <property type="entry name" value="Dabb"/>
</dbReference>
<name>A0A6A6YUR0_9PEZI</name>
<gene>
    <name evidence="2 4" type="ORF">BDZ99DRAFT_461184</name>
</gene>
<evidence type="ECO:0000259" key="1">
    <source>
        <dbReference type="PROSITE" id="PS51502"/>
    </source>
</evidence>
<feature type="domain" description="Stress-response A/B barrel" evidence="1">
    <location>
        <begin position="5"/>
        <end position="103"/>
    </location>
</feature>
<reference evidence="4" key="3">
    <citation type="submission" date="2025-04" db="UniProtKB">
        <authorList>
            <consortium name="RefSeq"/>
        </authorList>
    </citation>
    <scope>IDENTIFICATION</scope>
    <source>
        <strain evidence="4">CBS 304.34</strain>
    </source>
</reference>
<evidence type="ECO:0000313" key="4">
    <source>
        <dbReference type="RefSeq" id="XP_033579475.1"/>
    </source>
</evidence>
<dbReference type="Proteomes" id="UP000504636">
    <property type="component" value="Unplaced"/>
</dbReference>
<dbReference type="OrthoDB" id="3830014at2759"/>
<reference evidence="4" key="2">
    <citation type="submission" date="2020-04" db="EMBL/GenBank/DDBJ databases">
        <authorList>
            <consortium name="NCBI Genome Project"/>
        </authorList>
    </citation>
    <scope>NUCLEOTIDE SEQUENCE</scope>
    <source>
        <strain evidence="4">CBS 304.34</strain>
    </source>
</reference>
<accession>A0A6A6YUR0</accession>
<dbReference type="RefSeq" id="XP_033579475.1">
    <property type="nucleotide sequence ID" value="XM_033719558.1"/>
</dbReference>
<dbReference type="SUPFAM" id="SSF54909">
    <property type="entry name" value="Dimeric alpha+beta barrel"/>
    <property type="match status" value="1"/>
</dbReference>
<dbReference type="InterPro" id="IPR011008">
    <property type="entry name" value="Dimeric_a/b-barrel"/>
</dbReference>
<dbReference type="EMBL" id="MU003697">
    <property type="protein sequence ID" value="KAF2812511.1"/>
    <property type="molecule type" value="Genomic_DNA"/>
</dbReference>
<protein>
    <recommendedName>
        <fullName evidence="1">Stress-response A/B barrel domain-containing protein</fullName>
    </recommendedName>
</protein>
<organism evidence="2">
    <name type="scientific">Mytilinidion resinicola</name>
    <dbReference type="NCBI Taxonomy" id="574789"/>
    <lineage>
        <taxon>Eukaryota</taxon>
        <taxon>Fungi</taxon>
        <taxon>Dikarya</taxon>
        <taxon>Ascomycota</taxon>
        <taxon>Pezizomycotina</taxon>
        <taxon>Dothideomycetes</taxon>
        <taxon>Pleosporomycetidae</taxon>
        <taxon>Mytilinidiales</taxon>
        <taxon>Mytilinidiaceae</taxon>
        <taxon>Mytilinidion</taxon>
    </lineage>
</organism>
<dbReference type="PROSITE" id="PS51502">
    <property type="entry name" value="S_R_A_B_BARREL"/>
    <property type="match status" value="1"/>
</dbReference>
<dbReference type="GeneID" id="54460451"/>
<evidence type="ECO:0000313" key="3">
    <source>
        <dbReference type="Proteomes" id="UP000504636"/>
    </source>
</evidence>
<dbReference type="Gene3D" id="3.30.70.100">
    <property type="match status" value="1"/>
</dbReference>
<keyword evidence="3" id="KW-1185">Reference proteome</keyword>
<evidence type="ECO:0000313" key="2">
    <source>
        <dbReference type="EMBL" id="KAF2812511.1"/>
    </source>
</evidence>
<proteinExistence type="predicted"/>
<sequence>MASPVVRLTLFKIPDPQDIDYLVAKFSTIQTDAVKVPAKPYIFAASTSKLHEEPRNQGYTVVARIIFHSMADMEYYDKECPAHAAIKEAGKGKATEPPLIVSMDANPAEAKRMMAMLKETYGDDGEGGKV</sequence>
<reference evidence="2 4" key="1">
    <citation type="journal article" date="2020" name="Stud. Mycol.">
        <title>101 Dothideomycetes genomes: a test case for predicting lifestyles and emergence of pathogens.</title>
        <authorList>
            <person name="Haridas S."/>
            <person name="Albert R."/>
            <person name="Binder M."/>
            <person name="Bloem J."/>
            <person name="Labutti K."/>
            <person name="Salamov A."/>
            <person name="Andreopoulos B."/>
            <person name="Baker S."/>
            <person name="Barry K."/>
            <person name="Bills G."/>
            <person name="Bluhm B."/>
            <person name="Cannon C."/>
            <person name="Castanera R."/>
            <person name="Culley D."/>
            <person name="Daum C."/>
            <person name="Ezra D."/>
            <person name="Gonzalez J."/>
            <person name="Henrissat B."/>
            <person name="Kuo A."/>
            <person name="Liang C."/>
            <person name="Lipzen A."/>
            <person name="Lutzoni F."/>
            <person name="Magnuson J."/>
            <person name="Mondo S."/>
            <person name="Nolan M."/>
            <person name="Ohm R."/>
            <person name="Pangilinan J."/>
            <person name="Park H.-J."/>
            <person name="Ramirez L."/>
            <person name="Alfaro M."/>
            <person name="Sun H."/>
            <person name="Tritt A."/>
            <person name="Yoshinaga Y."/>
            <person name="Zwiers L.-H."/>
            <person name="Turgeon B."/>
            <person name="Goodwin S."/>
            <person name="Spatafora J."/>
            <person name="Crous P."/>
            <person name="Grigoriev I."/>
        </authorList>
    </citation>
    <scope>NUCLEOTIDE SEQUENCE</scope>
    <source>
        <strain evidence="2 4">CBS 304.34</strain>
    </source>
</reference>